<organism evidence="2 3">
    <name type="scientific">Maritalea porphyrae</name>
    <dbReference type="NCBI Taxonomy" id="880732"/>
    <lineage>
        <taxon>Bacteria</taxon>
        <taxon>Pseudomonadati</taxon>
        <taxon>Pseudomonadota</taxon>
        <taxon>Alphaproteobacteria</taxon>
        <taxon>Hyphomicrobiales</taxon>
        <taxon>Devosiaceae</taxon>
        <taxon>Maritalea</taxon>
    </lineage>
</organism>
<accession>A0ABQ5USZ5</accession>
<sequence length="100" mass="11310">MSVIVIYWRDIPTQVTFGKGRKAIKRPLADRFMVAVDKAAMESGAEDTESYLEEWRRETIEIGEEAPTDAVERIANELEEQFPTKTLADIARNGGHLIES</sequence>
<gene>
    <name evidence="2" type="ORF">GCM10007879_26570</name>
</gene>
<protein>
    <recommendedName>
        <fullName evidence="1">Virulence factor domain-containing protein</fullName>
    </recommendedName>
</protein>
<dbReference type="Pfam" id="PF13769">
    <property type="entry name" value="Virulence_fact"/>
    <property type="match status" value="1"/>
</dbReference>
<feature type="domain" description="Virulence factor" evidence="1">
    <location>
        <begin position="7"/>
        <end position="90"/>
    </location>
</feature>
<comment type="caution">
    <text evidence="2">The sequence shown here is derived from an EMBL/GenBank/DDBJ whole genome shotgun (WGS) entry which is preliminary data.</text>
</comment>
<dbReference type="InterPro" id="IPR025989">
    <property type="entry name" value="Virulence_F_dom"/>
</dbReference>
<dbReference type="RefSeq" id="WP_284365325.1">
    <property type="nucleotide sequence ID" value="NZ_BSNI01000002.1"/>
</dbReference>
<evidence type="ECO:0000259" key="1">
    <source>
        <dbReference type="Pfam" id="PF13769"/>
    </source>
</evidence>
<reference evidence="2" key="1">
    <citation type="journal article" date="2014" name="Int. J. Syst. Evol. Microbiol.">
        <title>Complete genome of a new Firmicutes species belonging to the dominant human colonic microbiota ('Ruminococcus bicirculans') reveals two chromosomes and a selective capacity to utilize plant glucans.</title>
        <authorList>
            <consortium name="NISC Comparative Sequencing Program"/>
            <person name="Wegmann U."/>
            <person name="Louis P."/>
            <person name="Goesmann A."/>
            <person name="Henrissat B."/>
            <person name="Duncan S.H."/>
            <person name="Flint H.J."/>
        </authorList>
    </citation>
    <scope>NUCLEOTIDE SEQUENCE</scope>
    <source>
        <strain evidence="2">NBRC 107169</strain>
    </source>
</reference>
<evidence type="ECO:0000313" key="3">
    <source>
        <dbReference type="Proteomes" id="UP001161405"/>
    </source>
</evidence>
<dbReference type="EMBL" id="BSNI01000002">
    <property type="protein sequence ID" value="GLQ18408.1"/>
    <property type="molecule type" value="Genomic_DNA"/>
</dbReference>
<name>A0ABQ5USZ5_9HYPH</name>
<keyword evidence="3" id="KW-1185">Reference proteome</keyword>
<reference evidence="2" key="2">
    <citation type="submission" date="2023-01" db="EMBL/GenBank/DDBJ databases">
        <title>Draft genome sequence of Maritalea porphyrae strain NBRC 107169.</title>
        <authorList>
            <person name="Sun Q."/>
            <person name="Mori K."/>
        </authorList>
    </citation>
    <scope>NUCLEOTIDE SEQUENCE</scope>
    <source>
        <strain evidence="2">NBRC 107169</strain>
    </source>
</reference>
<dbReference type="Proteomes" id="UP001161405">
    <property type="component" value="Unassembled WGS sequence"/>
</dbReference>
<evidence type="ECO:0000313" key="2">
    <source>
        <dbReference type="EMBL" id="GLQ18408.1"/>
    </source>
</evidence>
<proteinExistence type="predicted"/>